<proteinExistence type="predicted"/>
<evidence type="ECO:0000256" key="1">
    <source>
        <dbReference type="SAM" id="MobiDB-lite"/>
    </source>
</evidence>
<dbReference type="GO" id="GO:0008233">
    <property type="term" value="F:peptidase activity"/>
    <property type="evidence" value="ECO:0007669"/>
    <property type="project" value="InterPro"/>
</dbReference>
<dbReference type="CDD" id="cd00118">
    <property type="entry name" value="LysM"/>
    <property type="match status" value="1"/>
</dbReference>
<evidence type="ECO:0000313" key="4">
    <source>
        <dbReference type="Proteomes" id="UP000295543"/>
    </source>
</evidence>
<dbReference type="SUPFAM" id="SSF55166">
    <property type="entry name" value="Hedgehog/DD-peptidase"/>
    <property type="match status" value="1"/>
</dbReference>
<dbReference type="Pfam" id="PF13539">
    <property type="entry name" value="Peptidase_M15_4"/>
    <property type="match status" value="1"/>
</dbReference>
<dbReference type="SUPFAM" id="SSF54106">
    <property type="entry name" value="LysM domain"/>
    <property type="match status" value="1"/>
</dbReference>
<accession>A0A4V3ANJ9</accession>
<feature type="region of interest" description="Disordered" evidence="1">
    <location>
        <begin position="1"/>
        <end position="30"/>
    </location>
</feature>
<dbReference type="SMART" id="SM00257">
    <property type="entry name" value="LysM"/>
    <property type="match status" value="1"/>
</dbReference>
<dbReference type="SUPFAM" id="SSF47090">
    <property type="entry name" value="PGBD-like"/>
    <property type="match status" value="1"/>
</dbReference>
<dbReference type="InterPro" id="IPR002477">
    <property type="entry name" value="Peptidoglycan-bd-like"/>
</dbReference>
<dbReference type="Gene3D" id="3.10.350.10">
    <property type="entry name" value="LysM domain"/>
    <property type="match status" value="1"/>
</dbReference>
<evidence type="ECO:0000259" key="2">
    <source>
        <dbReference type="PROSITE" id="PS51782"/>
    </source>
</evidence>
<feature type="compositionally biased region" description="Low complexity" evidence="1">
    <location>
        <begin position="1"/>
        <end position="11"/>
    </location>
</feature>
<dbReference type="InterPro" id="IPR009045">
    <property type="entry name" value="Zn_M74/Hedgehog-like"/>
</dbReference>
<dbReference type="InterPro" id="IPR036366">
    <property type="entry name" value="PGBDSf"/>
</dbReference>
<feature type="region of interest" description="Disordered" evidence="1">
    <location>
        <begin position="317"/>
        <end position="342"/>
    </location>
</feature>
<reference evidence="3 4" key="1">
    <citation type="submission" date="2019-03" db="EMBL/GenBank/DDBJ databases">
        <title>Luteimonas zhaokaii sp.nov., isolated from the rectal contents of Plateau pika in Yushu, Qinghai Province, China.</title>
        <authorList>
            <person name="Zhang G."/>
        </authorList>
    </citation>
    <scope>NUCLEOTIDE SEQUENCE [LARGE SCALE GENOMIC DNA]</scope>
    <source>
        <strain evidence="3 4">THG-MD21</strain>
    </source>
</reference>
<dbReference type="InterPro" id="IPR039561">
    <property type="entry name" value="Peptidase_M15C"/>
</dbReference>
<dbReference type="InterPro" id="IPR023346">
    <property type="entry name" value="Lysozyme-like_dom_sf"/>
</dbReference>
<dbReference type="Gene3D" id="1.10.101.10">
    <property type="entry name" value="PGBD-like superfamily/PGBD"/>
    <property type="match status" value="1"/>
</dbReference>
<dbReference type="PROSITE" id="PS51782">
    <property type="entry name" value="LYSM"/>
    <property type="match status" value="1"/>
</dbReference>
<feature type="region of interest" description="Disordered" evidence="1">
    <location>
        <begin position="83"/>
        <end position="103"/>
    </location>
</feature>
<dbReference type="Pfam" id="PF01471">
    <property type="entry name" value="PG_binding_1"/>
    <property type="match status" value="1"/>
</dbReference>
<feature type="compositionally biased region" description="Pro residues" evidence="1">
    <location>
        <begin position="12"/>
        <end position="22"/>
    </location>
</feature>
<protein>
    <submittedName>
        <fullName evidence="3">LysM peptidoglycan-binding domain-containing protein</fullName>
    </submittedName>
</protein>
<dbReference type="Proteomes" id="UP000295543">
    <property type="component" value="Unassembled WGS sequence"/>
</dbReference>
<feature type="domain" description="LysM" evidence="2">
    <location>
        <begin position="103"/>
        <end position="148"/>
    </location>
</feature>
<name>A0A4V3ANJ9_9GAMM</name>
<dbReference type="SUPFAM" id="SSF53955">
    <property type="entry name" value="Lysozyme-like"/>
    <property type="match status" value="1"/>
</dbReference>
<dbReference type="OrthoDB" id="8479979at2"/>
<dbReference type="Pfam" id="PF01476">
    <property type="entry name" value="LysM"/>
    <property type="match status" value="1"/>
</dbReference>
<dbReference type="EMBL" id="SMTG01000003">
    <property type="protein sequence ID" value="TDK31602.1"/>
    <property type="molecule type" value="Genomic_DNA"/>
</dbReference>
<keyword evidence="4" id="KW-1185">Reference proteome</keyword>
<dbReference type="Gene3D" id="3.30.1380.10">
    <property type="match status" value="1"/>
</dbReference>
<dbReference type="InterPro" id="IPR036365">
    <property type="entry name" value="PGBD-like_sf"/>
</dbReference>
<dbReference type="AlphaFoldDB" id="A0A4V3ANJ9"/>
<dbReference type="CDD" id="cd14845">
    <property type="entry name" value="L-Ala-D-Glu_peptidase_like"/>
    <property type="match status" value="1"/>
</dbReference>
<feature type="compositionally biased region" description="Polar residues" evidence="1">
    <location>
        <begin position="324"/>
        <end position="336"/>
    </location>
</feature>
<sequence length="571" mass="59589">MPVPALDSPAPESAPPPNPPPYTGEGSGAATGAWSLCRTPNCDACTLGHPPSVARPLRPGHCLHPGGDCRHQQEPVVTLNTVSSDSTQRVQQQDLPPASEATQSYTAQRGDTLSEIAKAHGVSLEGLLASNPQVLNPDVIYPDQAIALPAGVKALSADTPQVNGTAPANDTQGAYTGGPLDRTQLAQLFHEAGFRGENLVSMVAISMRESSGDPAAFNGNAATGDKSYGLTQINMIGGMGPERREAFGLSSNDQLFDPQTNARVAFELSNNGTNLSPWGAYKGLANTYNTDVAAARTAVAEAEAQGLLGTPFNNAARTDGAAPVQQNAPATATPTLERNDRGPAVTDLQNRLQAAGFSPGTADGIFGARTEGAVRSYQASRGIEVDGVVGPNTWAQLNGAPAVGKPPAAEPVAPGDVARVSDGPSNAKIASLHPELRGQAAEFVNRVEQELGITLRVTSGYRTYAEQNALYAQGRTTPGDVVTNARGGYSNHNFATAFDVVEVRPNGSINWDTNWDAIGSIGTSMGLEWGGNWTSIVDKPHFQLDTGLSTRDMRERVAAGNVDADGFINLR</sequence>
<dbReference type="Pfam" id="PF18896">
    <property type="entry name" value="SLT_3"/>
    <property type="match status" value="1"/>
</dbReference>
<dbReference type="InterPro" id="IPR043992">
    <property type="entry name" value="SLT_3"/>
</dbReference>
<evidence type="ECO:0000313" key="3">
    <source>
        <dbReference type="EMBL" id="TDK31602.1"/>
    </source>
</evidence>
<organism evidence="3 4">
    <name type="scientific">Luteimonas terrae</name>
    <dbReference type="NCBI Taxonomy" id="1530191"/>
    <lineage>
        <taxon>Bacteria</taxon>
        <taxon>Pseudomonadati</taxon>
        <taxon>Pseudomonadota</taxon>
        <taxon>Gammaproteobacteria</taxon>
        <taxon>Lysobacterales</taxon>
        <taxon>Lysobacteraceae</taxon>
        <taxon>Luteimonas</taxon>
    </lineage>
</organism>
<gene>
    <name evidence="3" type="ORF">E2F49_09155</name>
</gene>
<dbReference type="InterPro" id="IPR036779">
    <property type="entry name" value="LysM_dom_sf"/>
</dbReference>
<comment type="caution">
    <text evidence="3">The sequence shown here is derived from an EMBL/GenBank/DDBJ whole genome shotgun (WGS) entry which is preliminary data.</text>
</comment>
<dbReference type="InterPro" id="IPR018392">
    <property type="entry name" value="LysM"/>
</dbReference>